<sequence>MDLVVTLASPLVNPREIFLTFFYFLQYDRLLVPLFTSHYGLLKGHRCLALIMDELMVTFYESMKEAWDSRREALRHVVVVSYSGGSKDFQVPDRLAALPENSKKVFKLEFPSHYVAYLVQLFSDCDASMRFVYSNFYIRSALVDEQTKVRAMIVDLPYGLKPKYVCGEFHSIIRFIQFSLHMRRMDDDSDLVDNLYDDHKRDHSALEQTRKDNIEGMYTSLKDMVPDIQNKRASRAVILRSAIELIEAKQRERAHLQAECDRMREKTYPVFIF</sequence>
<evidence type="ECO:0000259" key="5">
    <source>
        <dbReference type="PROSITE" id="PS50888"/>
    </source>
</evidence>
<proteinExistence type="inferred from homology"/>
<dbReference type="STRING" id="6313.A0A0K0D9A2"/>
<evidence type="ECO:0000256" key="3">
    <source>
        <dbReference type="ARBA" id="ARBA00023242"/>
    </source>
</evidence>
<evidence type="ECO:0000256" key="2">
    <source>
        <dbReference type="ARBA" id="ARBA00023125"/>
    </source>
</evidence>
<protein>
    <submittedName>
        <fullName evidence="7">BHLH domain-containing protein</fullName>
    </submittedName>
</protein>
<comment type="similarity">
    <text evidence="1">Belongs to the MAX family.</text>
</comment>
<dbReference type="InterPro" id="IPR036638">
    <property type="entry name" value="HLH_DNA-bd_sf"/>
</dbReference>
<evidence type="ECO:0000313" key="6">
    <source>
        <dbReference type="Proteomes" id="UP000035642"/>
    </source>
</evidence>
<evidence type="ECO:0000256" key="4">
    <source>
        <dbReference type="SAM" id="Coils"/>
    </source>
</evidence>
<dbReference type="InterPro" id="IPR011598">
    <property type="entry name" value="bHLH_dom"/>
</dbReference>
<evidence type="ECO:0000256" key="1">
    <source>
        <dbReference type="ARBA" id="ARBA00007628"/>
    </source>
</evidence>
<reference evidence="7" key="2">
    <citation type="submission" date="2017-02" db="UniProtKB">
        <authorList>
            <consortium name="WormBaseParasite"/>
        </authorList>
    </citation>
    <scope>IDENTIFICATION</scope>
</reference>
<evidence type="ECO:0000313" key="7">
    <source>
        <dbReference type="WBParaSite" id="ACAC_0000668701-mRNA-1"/>
    </source>
</evidence>
<dbReference type="SMART" id="SM00353">
    <property type="entry name" value="HLH"/>
    <property type="match status" value="1"/>
</dbReference>
<dbReference type="Pfam" id="PF00010">
    <property type="entry name" value="HLH"/>
    <property type="match status" value="1"/>
</dbReference>
<keyword evidence="4" id="KW-0175">Coiled coil</keyword>
<dbReference type="GO" id="GO:0090575">
    <property type="term" value="C:RNA polymerase II transcription regulator complex"/>
    <property type="evidence" value="ECO:0007669"/>
    <property type="project" value="TreeGrafter"/>
</dbReference>
<keyword evidence="3" id="KW-0539">Nucleus</keyword>
<dbReference type="GO" id="GO:0003677">
    <property type="term" value="F:DNA binding"/>
    <property type="evidence" value="ECO:0007669"/>
    <property type="project" value="UniProtKB-KW"/>
</dbReference>
<keyword evidence="6" id="KW-1185">Reference proteome</keyword>
<dbReference type="SUPFAM" id="SSF47459">
    <property type="entry name" value="HLH, helix-loop-helix DNA-binding domain"/>
    <property type="match status" value="1"/>
</dbReference>
<feature type="domain" description="BHLH" evidence="5">
    <location>
        <begin position="198"/>
        <end position="249"/>
    </location>
</feature>
<dbReference type="PANTHER" id="PTHR10328:SF10">
    <property type="entry name" value="MAX-LIKE PROTEIN 1"/>
    <property type="match status" value="1"/>
</dbReference>
<dbReference type="PANTHER" id="PTHR10328">
    <property type="entry name" value="PROTEIN MAX MYC-ASSOCIATED FACTOR X"/>
    <property type="match status" value="1"/>
</dbReference>
<accession>A0A0K0D9A2</accession>
<organism evidence="6 7">
    <name type="scientific">Angiostrongylus cantonensis</name>
    <name type="common">Rat lungworm</name>
    <dbReference type="NCBI Taxonomy" id="6313"/>
    <lineage>
        <taxon>Eukaryota</taxon>
        <taxon>Metazoa</taxon>
        <taxon>Ecdysozoa</taxon>
        <taxon>Nematoda</taxon>
        <taxon>Chromadorea</taxon>
        <taxon>Rhabditida</taxon>
        <taxon>Rhabditina</taxon>
        <taxon>Rhabditomorpha</taxon>
        <taxon>Strongyloidea</taxon>
        <taxon>Metastrongylidae</taxon>
        <taxon>Angiostrongylus</taxon>
    </lineage>
</organism>
<keyword evidence="2" id="KW-0238">DNA-binding</keyword>
<dbReference type="Proteomes" id="UP000035642">
    <property type="component" value="Unassembled WGS sequence"/>
</dbReference>
<dbReference type="GO" id="GO:0046983">
    <property type="term" value="F:protein dimerization activity"/>
    <property type="evidence" value="ECO:0007669"/>
    <property type="project" value="InterPro"/>
</dbReference>
<dbReference type="Pfam" id="PF07819">
    <property type="entry name" value="PGAP1"/>
    <property type="match status" value="1"/>
</dbReference>
<dbReference type="AlphaFoldDB" id="A0A0K0D9A2"/>
<name>A0A0K0D9A2_ANGCA</name>
<feature type="coiled-coil region" evidence="4">
    <location>
        <begin position="239"/>
        <end position="266"/>
    </location>
</feature>
<dbReference type="Gene3D" id="4.10.280.10">
    <property type="entry name" value="Helix-loop-helix DNA-binding domain"/>
    <property type="match status" value="1"/>
</dbReference>
<dbReference type="GO" id="GO:0045944">
    <property type="term" value="P:positive regulation of transcription by RNA polymerase II"/>
    <property type="evidence" value="ECO:0007669"/>
    <property type="project" value="TreeGrafter"/>
</dbReference>
<dbReference type="WBParaSite" id="ACAC_0000668701-mRNA-1">
    <property type="protein sequence ID" value="ACAC_0000668701-mRNA-1"/>
    <property type="gene ID" value="ACAC_0000668701"/>
</dbReference>
<reference evidence="6" key="1">
    <citation type="submission" date="2012-09" db="EMBL/GenBank/DDBJ databases">
        <authorList>
            <person name="Martin A.A."/>
        </authorList>
    </citation>
    <scope>NUCLEOTIDE SEQUENCE</scope>
</reference>
<dbReference type="GO" id="GO:0003700">
    <property type="term" value="F:DNA-binding transcription factor activity"/>
    <property type="evidence" value="ECO:0007669"/>
    <property type="project" value="TreeGrafter"/>
</dbReference>
<dbReference type="InterPro" id="IPR012908">
    <property type="entry name" value="PGAP1-ab_dom-like"/>
</dbReference>
<dbReference type="GO" id="GO:0016788">
    <property type="term" value="F:hydrolase activity, acting on ester bonds"/>
    <property type="evidence" value="ECO:0007669"/>
    <property type="project" value="InterPro"/>
</dbReference>
<dbReference type="PROSITE" id="PS50888">
    <property type="entry name" value="BHLH"/>
    <property type="match status" value="1"/>
</dbReference>